<feature type="transmembrane region" description="Helical" evidence="7">
    <location>
        <begin position="56"/>
        <end position="81"/>
    </location>
</feature>
<comment type="caution">
    <text evidence="9">The sequence shown here is derived from an EMBL/GenBank/DDBJ whole genome shotgun (WGS) entry which is preliminary data.</text>
</comment>
<feature type="transmembrane region" description="Helical" evidence="7">
    <location>
        <begin position="93"/>
        <end position="112"/>
    </location>
</feature>
<dbReference type="PANTHER" id="PTHR42718:SF46">
    <property type="entry name" value="BLR6921 PROTEIN"/>
    <property type="match status" value="1"/>
</dbReference>
<feature type="transmembrane region" description="Helical" evidence="7">
    <location>
        <begin position="390"/>
        <end position="414"/>
    </location>
</feature>
<dbReference type="SUPFAM" id="SSF103473">
    <property type="entry name" value="MFS general substrate transporter"/>
    <property type="match status" value="1"/>
</dbReference>
<evidence type="ECO:0000256" key="3">
    <source>
        <dbReference type="ARBA" id="ARBA00022475"/>
    </source>
</evidence>
<dbReference type="InterPro" id="IPR011701">
    <property type="entry name" value="MFS"/>
</dbReference>
<dbReference type="Proteomes" id="UP001344906">
    <property type="component" value="Unassembled WGS sequence"/>
</dbReference>
<name>A0ABQ6FWH1_9CHLR</name>
<feature type="transmembrane region" description="Helical" evidence="7">
    <location>
        <begin position="357"/>
        <end position="378"/>
    </location>
</feature>
<dbReference type="PANTHER" id="PTHR42718">
    <property type="entry name" value="MAJOR FACILITATOR SUPERFAMILY MULTIDRUG TRANSPORTER MFSC"/>
    <property type="match status" value="1"/>
</dbReference>
<sequence>MQWVFKAYVISYGGLLLLGGRLSDLFGQRRLFMGGFLLLTLASLLAGLAWSEPVLIIARALQGVGAALSSPAALSLVMGLFTDPRELGKAMGLWGASAAAGGSAGVFFGGVITQWLSWQWIFLIYVPFGLLVLLLCPGLLPEGSVRRGRVEYVGALLVTGALVLAVYAIATAEYVGWGSLQTIGLLVLAALLLGAFLLLQRVQAQPLIPLRIFTAPNLSAGNVITALLAATWIPLWYFLNLYLQQVLGYSALTGGLALLPITVTIMILMVTLTARLVHRFGFKTNLVIGLLCLAASLGLFALAPTHGNYLLHVLPASLLAALGMVLAYVPATIAAMSGAQPEDAGLASGLVNSSYQIGSALGLAAMVALSTAITASSFQAETNQIIAINAGFHAAFAGAAIIGLLGALLALVWLRQPKAFPKVEQVEDIAEVRR</sequence>
<feature type="transmembrane region" description="Helical" evidence="7">
    <location>
        <begin position="152"/>
        <end position="170"/>
    </location>
</feature>
<feature type="transmembrane region" description="Helical" evidence="7">
    <location>
        <begin position="220"/>
        <end position="239"/>
    </location>
</feature>
<dbReference type="InterPro" id="IPR020846">
    <property type="entry name" value="MFS_dom"/>
</dbReference>
<evidence type="ECO:0000256" key="1">
    <source>
        <dbReference type="ARBA" id="ARBA00004651"/>
    </source>
</evidence>
<evidence type="ECO:0000256" key="4">
    <source>
        <dbReference type="ARBA" id="ARBA00022692"/>
    </source>
</evidence>
<evidence type="ECO:0000256" key="6">
    <source>
        <dbReference type="ARBA" id="ARBA00023136"/>
    </source>
</evidence>
<evidence type="ECO:0000313" key="9">
    <source>
        <dbReference type="EMBL" id="GLV56851.1"/>
    </source>
</evidence>
<feature type="transmembrane region" description="Helical" evidence="7">
    <location>
        <begin position="286"/>
        <end position="303"/>
    </location>
</feature>
<dbReference type="PROSITE" id="PS50850">
    <property type="entry name" value="MFS"/>
    <property type="match status" value="1"/>
</dbReference>
<feature type="transmembrane region" description="Helical" evidence="7">
    <location>
        <begin position="251"/>
        <end position="274"/>
    </location>
</feature>
<feature type="transmembrane region" description="Helical" evidence="7">
    <location>
        <begin position="309"/>
        <end position="336"/>
    </location>
</feature>
<evidence type="ECO:0000256" key="7">
    <source>
        <dbReference type="SAM" id="Phobius"/>
    </source>
</evidence>
<proteinExistence type="predicted"/>
<keyword evidence="2" id="KW-0813">Transport</keyword>
<keyword evidence="3" id="KW-1003">Cell membrane</keyword>
<comment type="subcellular location">
    <subcellularLocation>
        <location evidence="1">Cell membrane</location>
        <topology evidence="1">Multi-pass membrane protein</topology>
    </subcellularLocation>
</comment>
<feature type="transmembrane region" description="Helical" evidence="7">
    <location>
        <begin position="118"/>
        <end position="140"/>
    </location>
</feature>
<gene>
    <name evidence="9" type="ORF">KDH_36900</name>
</gene>
<reference evidence="9 10" key="1">
    <citation type="submission" date="2023-02" db="EMBL/GenBank/DDBJ databases">
        <title>Dictyobacter halimunensis sp. nov., a new member of the class Ktedonobacteria from forest soil in a geothermal area.</title>
        <authorList>
            <person name="Rachmania M.K."/>
            <person name="Ningsih F."/>
            <person name="Sakai Y."/>
            <person name="Yabe S."/>
            <person name="Yokota A."/>
            <person name="Sjamsuridzal W."/>
        </authorList>
    </citation>
    <scope>NUCLEOTIDE SEQUENCE [LARGE SCALE GENOMIC DNA]</scope>
    <source>
        <strain evidence="9 10">S3.2.2.5</strain>
    </source>
</reference>
<evidence type="ECO:0000256" key="5">
    <source>
        <dbReference type="ARBA" id="ARBA00022989"/>
    </source>
</evidence>
<dbReference type="EMBL" id="BSRI01000002">
    <property type="protein sequence ID" value="GLV56851.1"/>
    <property type="molecule type" value="Genomic_DNA"/>
</dbReference>
<accession>A0ABQ6FWH1</accession>
<evidence type="ECO:0000256" key="2">
    <source>
        <dbReference type="ARBA" id="ARBA00022448"/>
    </source>
</evidence>
<dbReference type="Gene3D" id="1.20.1720.10">
    <property type="entry name" value="Multidrug resistance protein D"/>
    <property type="match status" value="1"/>
</dbReference>
<dbReference type="Gene3D" id="1.20.1250.20">
    <property type="entry name" value="MFS general substrate transporter like domains"/>
    <property type="match status" value="1"/>
</dbReference>
<evidence type="ECO:0000313" key="10">
    <source>
        <dbReference type="Proteomes" id="UP001344906"/>
    </source>
</evidence>
<keyword evidence="5 7" id="KW-1133">Transmembrane helix</keyword>
<feature type="transmembrane region" description="Helical" evidence="7">
    <location>
        <begin position="176"/>
        <end position="199"/>
    </location>
</feature>
<feature type="domain" description="Major facilitator superfamily (MFS) profile" evidence="8">
    <location>
        <begin position="1"/>
        <end position="418"/>
    </location>
</feature>
<keyword evidence="4 7" id="KW-0812">Transmembrane</keyword>
<dbReference type="Pfam" id="PF07690">
    <property type="entry name" value="MFS_1"/>
    <property type="match status" value="1"/>
</dbReference>
<organism evidence="9 10">
    <name type="scientific">Dictyobacter halimunensis</name>
    <dbReference type="NCBI Taxonomy" id="3026934"/>
    <lineage>
        <taxon>Bacteria</taxon>
        <taxon>Bacillati</taxon>
        <taxon>Chloroflexota</taxon>
        <taxon>Ktedonobacteria</taxon>
        <taxon>Ktedonobacterales</taxon>
        <taxon>Dictyobacteraceae</taxon>
        <taxon>Dictyobacter</taxon>
    </lineage>
</organism>
<protein>
    <submittedName>
        <fullName evidence="9">MFS transporter</fullName>
    </submittedName>
</protein>
<keyword evidence="10" id="KW-1185">Reference proteome</keyword>
<evidence type="ECO:0000259" key="8">
    <source>
        <dbReference type="PROSITE" id="PS50850"/>
    </source>
</evidence>
<dbReference type="CDD" id="cd17321">
    <property type="entry name" value="MFS_MMR_MDR_like"/>
    <property type="match status" value="1"/>
</dbReference>
<feature type="transmembrane region" description="Helical" evidence="7">
    <location>
        <begin position="31"/>
        <end position="50"/>
    </location>
</feature>
<dbReference type="InterPro" id="IPR036259">
    <property type="entry name" value="MFS_trans_sf"/>
</dbReference>
<keyword evidence="6 7" id="KW-0472">Membrane</keyword>